<organism evidence="1">
    <name type="scientific">uncultured Caudovirales phage</name>
    <dbReference type="NCBI Taxonomy" id="2100421"/>
    <lineage>
        <taxon>Viruses</taxon>
        <taxon>Duplodnaviria</taxon>
        <taxon>Heunggongvirae</taxon>
        <taxon>Uroviricota</taxon>
        <taxon>Caudoviricetes</taxon>
        <taxon>Peduoviridae</taxon>
        <taxon>Maltschvirus</taxon>
        <taxon>Maltschvirus maltsch</taxon>
    </lineage>
</organism>
<sequence length="225" mass="25742">MKIELNIPTDLSEITLGQYQKFLKVVDDNDESEFVHHKMVEIFCGVSLKHISKIKHKDLSFIINKISALFDGKHELVQKFTIDKIEFGFIPNLDDITSGEYMDIDTYITDWANMHKAMAVLFRPVVNKAGSKYNITDYNGTAEYGELMKRMPLSAVMGSMVFFYHLGNELLKSILTYLENNQEAMSTLNKLNLGKDGDGIHLSMLSLKEMLEDLMQFPSFPFLHA</sequence>
<protein>
    <submittedName>
        <fullName evidence="1">Uncharacterized protein</fullName>
    </submittedName>
</protein>
<evidence type="ECO:0000313" key="1">
    <source>
        <dbReference type="EMBL" id="CAB4137083.1"/>
    </source>
</evidence>
<reference evidence="1" key="1">
    <citation type="submission" date="2020-04" db="EMBL/GenBank/DDBJ databases">
        <authorList>
            <person name="Chiriac C."/>
            <person name="Salcher M."/>
            <person name="Ghai R."/>
            <person name="Kavagutti S V."/>
        </authorList>
    </citation>
    <scope>NUCLEOTIDE SEQUENCE</scope>
</reference>
<gene>
    <name evidence="1" type="ORF">UFOVP324_9</name>
</gene>
<proteinExistence type="predicted"/>
<name>A0A6J5LVG8_9CAUD</name>
<dbReference type="EMBL" id="LR796334">
    <property type="protein sequence ID" value="CAB4137083.1"/>
    <property type="molecule type" value="Genomic_DNA"/>
</dbReference>
<accession>A0A6J5LVG8</accession>